<proteinExistence type="predicted"/>
<dbReference type="KEGG" id="sins:PW252_02415"/>
<gene>
    <name evidence="1" type="ORF">PW252_02415</name>
</gene>
<evidence type="ECO:0000313" key="1">
    <source>
        <dbReference type="EMBL" id="WNY51535.1"/>
    </source>
</evidence>
<sequence>MIKTRDQSIFDEMYKRIRNLGFSVYDYKPMDRVPYPFVELESTTTDHVPNKTDIKGAVTLLVSVWGLQKKRKQVSDMGSAIFAQALSVEQTDGYRWSLNIAKSSIEMMDDTTTVDPLKRARLTLVFTVR</sequence>
<accession>A0AA96VKJ0</accession>
<organism evidence="1">
    <name type="scientific">Streptococcus iners</name>
    <dbReference type="NCBI Taxonomy" id="3028084"/>
    <lineage>
        <taxon>Bacteria</taxon>
        <taxon>Bacillati</taxon>
        <taxon>Bacillota</taxon>
        <taxon>Bacilli</taxon>
        <taxon>Lactobacillales</taxon>
        <taxon>Streptococcaceae</taxon>
        <taxon>Streptococcus</taxon>
    </lineage>
</organism>
<name>A0AA96VKJ0_9STRE</name>
<dbReference type="AlphaFoldDB" id="A0AA96VKJ0"/>
<reference evidence="1" key="1">
    <citation type="submission" date="2023-02" db="EMBL/GenBank/DDBJ databases">
        <title>Streptococcus sp. Genome Sequencing and Assembly.</title>
        <authorList>
            <person name="Shore S.M."/>
            <person name="Nicholson T.L."/>
        </authorList>
    </citation>
    <scope>NUCLEOTIDE SEQUENCE</scope>
    <source>
        <strain evidence="1">29887</strain>
    </source>
</reference>
<dbReference type="Gene3D" id="3.30.2000.30">
    <property type="match status" value="1"/>
</dbReference>
<dbReference type="RefSeq" id="WP_248049324.1">
    <property type="nucleotide sequence ID" value="NZ_CP118735.1"/>
</dbReference>
<dbReference type="InterPro" id="IPR053745">
    <property type="entry name" value="Viral_Tail_Comp_sf"/>
</dbReference>
<protein>
    <submittedName>
        <fullName evidence="1">Phage capsid protein</fullName>
    </submittedName>
</protein>
<dbReference type="EMBL" id="CP118735">
    <property type="protein sequence ID" value="WNY51535.1"/>
    <property type="molecule type" value="Genomic_DNA"/>
</dbReference>